<organism evidence="10 11">
    <name type="scientific">Clunio marinus</name>
    <dbReference type="NCBI Taxonomy" id="568069"/>
    <lineage>
        <taxon>Eukaryota</taxon>
        <taxon>Metazoa</taxon>
        <taxon>Ecdysozoa</taxon>
        <taxon>Arthropoda</taxon>
        <taxon>Hexapoda</taxon>
        <taxon>Insecta</taxon>
        <taxon>Pterygota</taxon>
        <taxon>Neoptera</taxon>
        <taxon>Endopterygota</taxon>
        <taxon>Diptera</taxon>
        <taxon>Nematocera</taxon>
        <taxon>Chironomoidea</taxon>
        <taxon>Chironomidae</taxon>
        <taxon>Clunio</taxon>
    </lineage>
</organism>
<reference evidence="10 11" key="1">
    <citation type="submission" date="2015-04" db="EMBL/GenBank/DDBJ databases">
        <authorList>
            <person name="Syromyatnikov M.Y."/>
            <person name="Popov V.N."/>
        </authorList>
    </citation>
    <scope>NUCLEOTIDE SEQUENCE [LARGE SCALE GENOMIC DNA]</scope>
</reference>
<dbReference type="InterPro" id="IPR012879">
    <property type="entry name" value="CCDC47"/>
</dbReference>
<keyword evidence="1" id="KW-0812">Transmembrane</keyword>
<evidence type="ECO:0000313" key="11">
    <source>
        <dbReference type="Proteomes" id="UP000183832"/>
    </source>
</evidence>
<evidence type="ECO:0000256" key="2">
    <source>
        <dbReference type="ARBA" id="ARBA00022989"/>
    </source>
</evidence>
<keyword evidence="2" id="KW-1133">Transmembrane helix</keyword>
<dbReference type="Proteomes" id="UP000183832">
    <property type="component" value="Unassembled WGS sequence"/>
</dbReference>
<comment type="similarity">
    <text evidence="5">Belongs to the CCDC47 family.</text>
</comment>
<evidence type="ECO:0000256" key="5">
    <source>
        <dbReference type="ARBA" id="ARBA00034746"/>
    </source>
</evidence>
<evidence type="ECO:0000256" key="9">
    <source>
        <dbReference type="SAM" id="SignalP"/>
    </source>
</evidence>
<sequence>MKFVWILFITIHWAIIINGLDQEDNDFADFEFYDDEAATVEVNKAPGAKGGAKDTKTNEDFIELDDSDDGIVEDDEFDHFSDKDEFEGFAGSDDALPLDKKTKEPKLTIAKVPLHFRKWDSYWIEMLFLLGLMVYFVNYAMGKSKNVKIANAWLNAHKSFLEENFALVGDDGKKETDYSETGIMLKESDSVFTLWCSGRVCCEGMLVELKLIKRQDLLSLTIGLLSAKNQDQVVVKAEISKDSMDSFVFAVSTKKCATKLFKDMSDLKQYCVSVAKADEKYNLPTGYSVLSELAEASSAILDARLVAMLHKYNNVIESIHISDQYVGVQVEQEGPVMKQPETKKMLIVSFFISEKTDMEEFRPLLQLVIYLIDKLKRFKLSREGKMKAEKNRMRVEEEFLKSSHALRMEAAAQKKEEKRKQEKEKIMNEDNVEKQIKLERKMKRKDAKKAMPKMKSMSIHL</sequence>
<proteinExistence type="inferred from homology"/>
<comment type="subcellular location">
    <subcellularLocation>
        <location evidence="4">Rough endoplasmic reticulum membrane</location>
        <topology evidence="4">Single-pass type I membrane protein</topology>
    </subcellularLocation>
</comment>
<dbReference type="OrthoDB" id="10039147at2759"/>
<gene>
    <name evidence="10" type="ORF">CLUMA_CG013241</name>
</gene>
<keyword evidence="3" id="KW-0472">Membrane</keyword>
<dbReference type="GO" id="GO:0030867">
    <property type="term" value="C:rough endoplasmic reticulum membrane"/>
    <property type="evidence" value="ECO:0007669"/>
    <property type="project" value="UniProtKB-SubCell"/>
</dbReference>
<protein>
    <recommendedName>
        <fullName evidence="6">PAT complex subunit CCDC47</fullName>
    </recommendedName>
    <alternativeName>
        <fullName evidence="7">Coiled-coil domain-containing protein 47</fullName>
    </alternativeName>
</protein>
<dbReference type="PANTHER" id="PTHR12883">
    <property type="entry name" value="ADIPOCYTE-SPECIFIC PROTEIN 4-RELATED"/>
    <property type="match status" value="1"/>
</dbReference>
<dbReference type="Pfam" id="PF07946">
    <property type="entry name" value="CCDC47"/>
    <property type="match status" value="1"/>
</dbReference>
<evidence type="ECO:0000256" key="3">
    <source>
        <dbReference type="ARBA" id="ARBA00023136"/>
    </source>
</evidence>
<evidence type="ECO:0000256" key="7">
    <source>
        <dbReference type="ARBA" id="ARBA00034902"/>
    </source>
</evidence>
<name>A0A1J1ILJ2_9DIPT</name>
<dbReference type="GO" id="GO:0032469">
    <property type="term" value="P:endoplasmic reticulum calcium ion homeostasis"/>
    <property type="evidence" value="ECO:0007669"/>
    <property type="project" value="InterPro"/>
</dbReference>
<evidence type="ECO:0000313" key="10">
    <source>
        <dbReference type="EMBL" id="CRK99942.1"/>
    </source>
</evidence>
<keyword evidence="9" id="KW-0732">Signal</keyword>
<feature type="signal peptide" evidence="9">
    <location>
        <begin position="1"/>
        <end position="19"/>
    </location>
</feature>
<evidence type="ECO:0000256" key="8">
    <source>
        <dbReference type="SAM" id="MobiDB-lite"/>
    </source>
</evidence>
<feature type="compositionally biased region" description="Basic and acidic residues" evidence="8">
    <location>
        <begin position="412"/>
        <end position="439"/>
    </location>
</feature>
<dbReference type="AlphaFoldDB" id="A0A1J1ILJ2"/>
<dbReference type="EMBL" id="CVRI01000054">
    <property type="protein sequence ID" value="CRK99942.1"/>
    <property type="molecule type" value="Genomic_DNA"/>
</dbReference>
<accession>A0A1J1ILJ2</accession>
<feature type="chain" id="PRO_5012746366" description="PAT complex subunit CCDC47" evidence="9">
    <location>
        <begin position="20"/>
        <end position="461"/>
    </location>
</feature>
<dbReference type="STRING" id="568069.A0A1J1ILJ2"/>
<dbReference type="GO" id="GO:0005509">
    <property type="term" value="F:calcium ion binding"/>
    <property type="evidence" value="ECO:0007669"/>
    <property type="project" value="InterPro"/>
</dbReference>
<keyword evidence="11" id="KW-1185">Reference proteome</keyword>
<dbReference type="PANTHER" id="PTHR12883:SF0">
    <property type="entry name" value="PAT COMPLEX SUBUNIT CCDC47"/>
    <property type="match status" value="1"/>
</dbReference>
<feature type="region of interest" description="Disordered" evidence="8">
    <location>
        <begin position="410"/>
        <end position="461"/>
    </location>
</feature>
<feature type="compositionally biased region" description="Basic residues" evidence="8">
    <location>
        <begin position="440"/>
        <end position="452"/>
    </location>
</feature>
<evidence type="ECO:0000256" key="4">
    <source>
        <dbReference type="ARBA" id="ARBA00034697"/>
    </source>
</evidence>
<evidence type="ECO:0000256" key="6">
    <source>
        <dbReference type="ARBA" id="ARBA00034875"/>
    </source>
</evidence>
<evidence type="ECO:0000256" key="1">
    <source>
        <dbReference type="ARBA" id="ARBA00022692"/>
    </source>
</evidence>